<evidence type="ECO:0000259" key="7">
    <source>
        <dbReference type="Pfam" id="PF02687"/>
    </source>
</evidence>
<feature type="domain" description="ABC3 transporter permease C-terminal" evidence="7">
    <location>
        <begin position="782"/>
        <end position="896"/>
    </location>
</feature>
<keyword evidence="2" id="KW-1003">Cell membrane</keyword>
<feature type="transmembrane region" description="Helical" evidence="6">
    <location>
        <begin position="779"/>
        <end position="802"/>
    </location>
</feature>
<dbReference type="InterPro" id="IPR003838">
    <property type="entry name" value="ABC3_permease_C"/>
</dbReference>
<dbReference type="PANTHER" id="PTHR30572">
    <property type="entry name" value="MEMBRANE COMPONENT OF TRANSPORTER-RELATED"/>
    <property type="match status" value="1"/>
</dbReference>
<dbReference type="GO" id="GO:0005886">
    <property type="term" value="C:plasma membrane"/>
    <property type="evidence" value="ECO:0007669"/>
    <property type="project" value="UniProtKB-SubCell"/>
</dbReference>
<feature type="transmembrane region" description="Helical" evidence="6">
    <location>
        <begin position="823"/>
        <end position="850"/>
    </location>
</feature>
<dbReference type="GO" id="GO:0022857">
    <property type="term" value="F:transmembrane transporter activity"/>
    <property type="evidence" value="ECO:0007669"/>
    <property type="project" value="TreeGrafter"/>
</dbReference>
<evidence type="ECO:0000256" key="1">
    <source>
        <dbReference type="ARBA" id="ARBA00004651"/>
    </source>
</evidence>
<proteinExistence type="predicted"/>
<feature type="transmembrane region" description="Helical" evidence="6">
    <location>
        <begin position="862"/>
        <end position="884"/>
    </location>
</feature>
<evidence type="ECO:0000256" key="2">
    <source>
        <dbReference type="ARBA" id="ARBA00022475"/>
    </source>
</evidence>
<feature type="transmembrane region" description="Helical" evidence="6">
    <location>
        <begin position="529"/>
        <end position="550"/>
    </location>
</feature>
<name>A0AAE3R372_9BACT</name>
<keyword evidence="5 6" id="KW-0472">Membrane</keyword>
<accession>A0AAE3R372</accession>
<comment type="subcellular location">
    <subcellularLocation>
        <location evidence="1">Cell membrane</location>
        <topology evidence="1">Multi-pass membrane protein</topology>
    </subcellularLocation>
</comment>
<dbReference type="Proteomes" id="UP001232063">
    <property type="component" value="Unassembled WGS sequence"/>
</dbReference>
<dbReference type="InterPro" id="IPR025857">
    <property type="entry name" value="MacB_PCD"/>
</dbReference>
<feature type="domain" description="MacB-like periplasmic core" evidence="8">
    <location>
        <begin position="565"/>
        <end position="745"/>
    </location>
</feature>
<evidence type="ECO:0000256" key="6">
    <source>
        <dbReference type="SAM" id="Phobius"/>
    </source>
</evidence>
<feature type="domain" description="ABC3 transporter permease C-terminal" evidence="7">
    <location>
        <begin position="391"/>
        <end position="508"/>
    </location>
</feature>
<evidence type="ECO:0000256" key="4">
    <source>
        <dbReference type="ARBA" id="ARBA00022989"/>
    </source>
</evidence>
<evidence type="ECO:0000256" key="5">
    <source>
        <dbReference type="ARBA" id="ARBA00023136"/>
    </source>
</evidence>
<feature type="domain" description="MacB-like periplasmic core" evidence="8">
    <location>
        <begin position="119"/>
        <end position="338"/>
    </location>
</feature>
<feature type="transmembrane region" description="Helical" evidence="6">
    <location>
        <begin position="435"/>
        <end position="457"/>
    </location>
</feature>
<feature type="transmembrane region" description="Helical" evidence="6">
    <location>
        <begin position="477"/>
        <end position="503"/>
    </location>
</feature>
<keyword evidence="4 6" id="KW-1133">Transmembrane helix</keyword>
<protein>
    <submittedName>
        <fullName evidence="9">ABC transporter permease</fullName>
    </submittedName>
</protein>
<reference evidence="9" key="1">
    <citation type="submission" date="2023-05" db="EMBL/GenBank/DDBJ databases">
        <authorList>
            <person name="Zhang X."/>
        </authorList>
    </citation>
    <scope>NUCLEOTIDE SEQUENCE</scope>
    <source>
        <strain evidence="9">BD1B2-1</strain>
    </source>
</reference>
<feature type="transmembrane region" description="Helical" evidence="6">
    <location>
        <begin position="117"/>
        <end position="141"/>
    </location>
</feature>
<gene>
    <name evidence="9" type="ORF">QNI22_16715</name>
</gene>
<dbReference type="Pfam" id="PF12704">
    <property type="entry name" value="MacB_PCD"/>
    <property type="match status" value="2"/>
</dbReference>
<dbReference type="AlphaFoldDB" id="A0AAE3R372"/>
<sequence>MPSQCVISYGTAYHHLFGKKYNMKEQHHPPFWAQRFIAWYCKPELAEDLIGDLNEYFERNVQTIGPHRAKLIYTIDALKFLRSYTIQRPKFANLFINWIMIRSYIKTSGRNVMRNKLFSSINIVGLAISMSVGLLLIAFVLDLHSYDRFHKNGERIYRITNILTSNNEQSSKFASTSIKTGKLIRQKVTGIEDVTIVRDFSQDAKVGDNILPVKGYWAEPSLFRIFTFPMLEGNRDKALKDPYSIVLTETTARKLFGNESALGKAIQFDTLTYQVTGVMKDVPFFSHINFEALVSLSTAEQLNKSDRNFEKWTNMGLNYVYLLLSQNTNMAAIQSQLNVIAKEENLAQENSRIQLELLPLYEIVVGENLRDMRGSVRVHMPPVMLWILGGLALVVILSACFNYTNLSIARAMRRFKEVGIRKAIGAGKSQIRQQFLTEAIMISLASLILSFFIFLVLRPQLIDLAPEMQRTVKLEITSSMIVTFVIFSVTVGVIAGFMPAIFFSKISAINALRNVSSVKVYKHITLRRALVVIQYTFTLIFITTTAIGYVQYKNILAFDLGFNTENILNINMQGNKPDALLKELSEIPEVTALSRSLIITSVGNAWGGYMKYKDSHDSVLVLTNNIDENYLTLHDYKLIAGGNFMAHPTTTAAASEVIVNQQVLKRFNIANNNPEEAIGEEITFSNAQGHGRKMTIVGVMKDFHYGKVNNLIEPVAFMPWTPEDRTIINAKIKSTDMLATMAKIESTWKKIDRIHPFQAEFYEEAIEDAYSEFSSMIKIIGFLSFLAISIASMGLFGMVVFTTETRLKEISIRKVMGASSSNLIYLLSRDFLLLLSISALIALPVTYFFFKNVILTNFPYHTPVQIAELFVGLLTVLFIAFIMIGSQTMKAARSNPAKILKSE</sequence>
<comment type="caution">
    <text evidence="9">The sequence shown here is derived from an EMBL/GenBank/DDBJ whole genome shotgun (WGS) entry which is preliminary data.</text>
</comment>
<evidence type="ECO:0000313" key="9">
    <source>
        <dbReference type="EMBL" id="MDJ1502310.1"/>
    </source>
</evidence>
<keyword evidence="3 6" id="KW-0812">Transmembrane</keyword>
<dbReference type="NCBIfam" id="NF038404">
    <property type="entry name" value="perm_prefix_2"/>
    <property type="match status" value="1"/>
</dbReference>
<keyword evidence="10" id="KW-1185">Reference proteome</keyword>
<dbReference type="EMBL" id="JASJOU010000005">
    <property type="protein sequence ID" value="MDJ1502310.1"/>
    <property type="molecule type" value="Genomic_DNA"/>
</dbReference>
<feature type="transmembrane region" description="Helical" evidence="6">
    <location>
        <begin position="383"/>
        <end position="404"/>
    </location>
</feature>
<evidence type="ECO:0000256" key="3">
    <source>
        <dbReference type="ARBA" id="ARBA00022692"/>
    </source>
</evidence>
<dbReference type="Pfam" id="PF02687">
    <property type="entry name" value="FtsX"/>
    <property type="match status" value="2"/>
</dbReference>
<organism evidence="9 10">
    <name type="scientific">Xanthocytophaga agilis</name>
    <dbReference type="NCBI Taxonomy" id="3048010"/>
    <lineage>
        <taxon>Bacteria</taxon>
        <taxon>Pseudomonadati</taxon>
        <taxon>Bacteroidota</taxon>
        <taxon>Cytophagia</taxon>
        <taxon>Cytophagales</taxon>
        <taxon>Rhodocytophagaceae</taxon>
        <taxon>Xanthocytophaga</taxon>
    </lineage>
</organism>
<dbReference type="RefSeq" id="WP_314512285.1">
    <property type="nucleotide sequence ID" value="NZ_JASJOU010000005.1"/>
</dbReference>
<dbReference type="PANTHER" id="PTHR30572:SF18">
    <property type="entry name" value="ABC-TYPE MACROLIDE FAMILY EXPORT SYSTEM PERMEASE COMPONENT 2"/>
    <property type="match status" value="1"/>
</dbReference>
<dbReference type="InterPro" id="IPR047699">
    <property type="entry name" value="Permease_put_prefix"/>
</dbReference>
<evidence type="ECO:0000313" key="10">
    <source>
        <dbReference type="Proteomes" id="UP001232063"/>
    </source>
</evidence>
<evidence type="ECO:0000259" key="8">
    <source>
        <dbReference type="Pfam" id="PF12704"/>
    </source>
</evidence>
<dbReference type="InterPro" id="IPR050250">
    <property type="entry name" value="Macrolide_Exporter_MacB"/>
</dbReference>